<dbReference type="Gene3D" id="3.30.420.10">
    <property type="entry name" value="Ribonuclease H-like superfamily/Ribonuclease H"/>
    <property type="match status" value="1"/>
</dbReference>
<sequence>MSQAYSIDLRQRVISACNEGQSASAVAARFSVSVSFIEKLKRQRRERGTLAPKPHAGGGRPLLAEYDEAIRAYLNAKPDTTLAELREVLEVKVQLSTLWYHLDRLGLTFKKTLRAGEQDREDVRLARAHWQAEQGTLNAAQLVFIDETFVTTAMTRRYGWGPRGERVIGTVPQGQRQTITFVAALRQEGVTAPMITEGPMNGELFLAYVPEFICPTLVPGNVVIWDNLSSHQVKGVREAIEACGAKVMPLPSHSPDFNPIEQVFAKFKARLRQASQRTLDAVETTMGTLLSQFTPGECVNDFRNAGYAV</sequence>
<dbReference type="RefSeq" id="WP_317963802.1">
    <property type="nucleotide sequence ID" value="NZ_OX458333.1"/>
</dbReference>
<protein>
    <submittedName>
        <fullName evidence="3">Transposase</fullName>
    </submittedName>
</protein>
<proteinExistence type="predicted"/>
<name>A0ABM9HZP4_9GAMM</name>
<dbReference type="InterPro" id="IPR047655">
    <property type="entry name" value="Transpos_IS630-like"/>
</dbReference>
<dbReference type="SUPFAM" id="SSF46689">
    <property type="entry name" value="Homeodomain-like"/>
    <property type="match status" value="1"/>
</dbReference>
<gene>
    <name evidence="3" type="ORF">MSZNOR_1424</name>
</gene>
<dbReference type="Pfam" id="PF01710">
    <property type="entry name" value="HTH_Tnp_IS630"/>
    <property type="match status" value="1"/>
</dbReference>
<dbReference type="PANTHER" id="PTHR46564:SF1">
    <property type="entry name" value="TRANSPOSASE"/>
    <property type="match status" value="1"/>
</dbReference>
<evidence type="ECO:0000313" key="3">
    <source>
        <dbReference type="EMBL" id="CAI8792239.1"/>
    </source>
</evidence>
<dbReference type="InterPro" id="IPR002622">
    <property type="entry name" value="Transposase_14"/>
</dbReference>
<dbReference type="InterPro" id="IPR036397">
    <property type="entry name" value="RNaseH_sf"/>
</dbReference>
<organism evidence="3 4">
    <name type="scientific">Methylocaldum szegediense</name>
    <dbReference type="NCBI Taxonomy" id="73780"/>
    <lineage>
        <taxon>Bacteria</taxon>
        <taxon>Pseudomonadati</taxon>
        <taxon>Pseudomonadota</taxon>
        <taxon>Gammaproteobacteria</taxon>
        <taxon>Methylococcales</taxon>
        <taxon>Methylococcaceae</taxon>
        <taxon>Methylocaldum</taxon>
    </lineage>
</organism>
<feature type="domain" description="Tc1-like transposase DDE" evidence="2">
    <location>
        <begin position="141"/>
        <end position="280"/>
    </location>
</feature>
<dbReference type="EMBL" id="OX458333">
    <property type="protein sequence ID" value="CAI8792239.1"/>
    <property type="molecule type" value="Genomic_DNA"/>
</dbReference>
<accession>A0ABM9HZP4</accession>
<dbReference type="PANTHER" id="PTHR46564">
    <property type="entry name" value="TRANSPOSASE"/>
    <property type="match status" value="1"/>
</dbReference>
<dbReference type="Pfam" id="PF13358">
    <property type="entry name" value="DDE_3"/>
    <property type="match status" value="1"/>
</dbReference>
<dbReference type="NCBIfam" id="NF033545">
    <property type="entry name" value="transpos_IS630"/>
    <property type="match status" value="1"/>
</dbReference>
<reference evidence="3 4" key="1">
    <citation type="submission" date="2023-03" db="EMBL/GenBank/DDBJ databases">
        <authorList>
            <person name="Pearce D."/>
        </authorList>
    </citation>
    <scope>NUCLEOTIDE SEQUENCE [LARGE SCALE GENOMIC DNA]</scope>
    <source>
        <strain evidence="3">Msz</strain>
    </source>
</reference>
<dbReference type="InterPro" id="IPR009057">
    <property type="entry name" value="Homeodomain-like_sf"/>
</dbReference>
<keyword evidence="4" id="KW-1185">Reference proteome</keyword>
<evidence type="ECO:0000313" key="4">
    <source>
        <dbReference type="Proteomes" id="UP001162030"/>
    </source>
</evidence>
<evidence type="ECO:0000259" key="2">
    <source>
        <dbReference type="Pfam" id="PF13358"/>
    </source>
</evidence>
<feature type="domain" description="Transposase Synechocystis PCC 6803" evidence="1">
    <location>
        <begin position="4"/>
        <end position="120"/>
    </location>
</feature>
<dbReference type="Proteomes" id="UP001162030">
    <property type="component" value="Chromosome"/>
</dbReference>
<dbReference type="InterPro" id="IPR038717">
    <property type="entry name" value="Tc1-like_DDE_dom"/>
</dbReference>
<evidence type="ECO:0000259" key="1">
    <source>
        <dbReference type="Pfam" id="PF01710"/>
    </source>
</evidence>